<dbReference type="EMBL" id="JAJJMA010043704">
    <property type="protein sequence ID" value="MCL7025293.1"/>
    <property type="molecule type" value="Genomic_DNA"/>
</dbReference>
<dbReference type="AlphaFoldDB" id="A0AA41V5E1"/>
<name>A0AA41V5E1_PAPNU</name>
<dbReference type="Proteomes" id="UP001177140">
    <property type="component" value="Unassembled WGS sequence"/>
</dbReference>
<protein>
    <submittedName>
        <fullName evidence="1">Uncharacterized protein</fullName>
    </submittedName>
</protein>
<sequence length="93" mass="10792">MEKINLAKKICKTLYGLRFRTHSDRVVKNAETFSSLVDDYSKFMADPIFNNKPLPPVYAKQVAEAVKLCDKAHYNLMKRFQRLAVCFFTKSIV</sequence>
<comment type="caution">
    <text evidence="1">The sequence shown here is derived from an EMBL/GenBank/DDBJ whole genome shotgun (WGS) entry which is preliminary data.</text>
</comment>
<keyword evidence="2" id="KW-1185">Reference proteome</keyword>
<organism evidence="1 2">
    <name type="scientific">Papaver nudicaule</name>
    <name type="common">Iceland poppy</name>
    <dbReference type="NCBI Taxonomy" id="74823"/>
    <lineage>
        <taxon>Eukaryota</taxon>
        <taxon>Viridiplantae</taxon>
        <taxon>Streptophyta</taxon>
        <taxon>Embryophyta</taxon>
        <taxon>Tracheophyta</taxon>
        <taxon>Spermatophyta</taxon>
        <taxon>Magnoliopsida</taxon>
        <taxon>Ranunculales</taxon>
        <taxon>Papaveraceae</taxon>
        <taxon>Papaveroideae</taxon>
        <taxon>Papaver</taxon>
    </lineage>
</organism>
<evidence type="ECO:0000313" key="1">
    <source>
        <dbReference type="EMBL" id="MCL7025293.1"/>
    </source>
</evidence>
<reference evidence="1" key="1">
    <citation type="submission" date="2022-03" db="EMBL/GenBank/DDBJ databases">
        <title>A functionally conserved STORR gene fusion in Papaver species that diverged 16.8 million years ago.</title>
        <authorList>
            <person name="Catania T."/>
        </authorList>
    </citation>
    <scope>NUCLEOTIDE SEQUENCE</scope>
    <source>
        <strain evidence="1">S-191538</strain>
    </source>
</reference>
<accession>A0AA41V5E1</accession>
<evidence type="ECO:0000313" key="2">
    <source>
        <dbReference type="Proteomes" id="UP001177140"/>
    </source>
</evidence>
<gene>
    <name evidence="1" type="ORF">MKW94_028372</name>
</gene>
<proteinExistence type="predicted"/>